<accession>A0A3M9MA62</accession>
<dbReference type="Proteomes" id="UP000272117">
    <property type="component" value="Unassembled WGS sequence"/>
</dbReference>
<protein>
    <submittedName>
        <fullName evidence="1">Uncharacterized protein</fullName>
    </submittedName>
</protein>
<gene>
    <name evidence="1" type="ORF">EFB08_23225</name>
</gene>
<name>A0A3M9MA62_9BACT</name>
<evidence type="ECO:0000313" key="2">
    <source>
        <dbReference type="Proteomes" id="UP000272117"/>
    </source>
</evidence>
<evidence type="ECO:0000313" key="1">
    <source>
        <dbReference type="EMBL" id="RNI22047.1"/>
    </source>
</evidence>
<dbReference type="RefSeq" id="WP_123129371.1">
    <property type="nucleotide sequence ID" value="NZ_RJJD01000023.1"/>
</dbReference>
<dbReference type="AlphaFoldDB" id="A0A3M9MA62"/>
<organism evidence="1 2">
    <name type="scientific">Rufibacter latericius</name>
    <dbReference type="NCBI Taxonomy" id="2487040"/>
    <lineage>
        <taxon>Bacteria</taxon>
        <taxon>Pseudomonadati</taxon>
        <taxon>Bacteroidota</taxon>
        <taxon>Cytophagia</taxon>
        <taxon>Cytophagales</taxon>
        <taxon>Hymenobacteraceae</taxon>
        <taxon>Rufibacter</taxon>
    </lineage>
</organism>
<dbReference type="OrthoDB" id="975149at2"/>
<comment type="caution">
    <text evidence="1">The sequence shown here is derived from an EMBL/GenBank/DDBJ whole genome shotgun (WGS) entry which is preliminary data.</text>
</comment>
<reference evidence="1 2" key="1">
    <citation type="submission" date="2018-11" db="EMBL/GenBank/DDBJ databases">
        <title>Rufibacter latericius sp. nov., isolated from water in Baiyang Lake.</title>
        <authorList>
            <person name="Yang Y."/>
        </authorList>
    </citation>
    <scope>NUCLEOTIDE SEQUENCE [LARGE SCALE GENOMIC DNA]</scope>
    <source>
        <strain evidence="1 2">R-22-1c-1</strain>
    </source>
</reference>
<sequence>MEAAFGQGFTDKLTDCINSGKTSTVKALRMVSAEMTKTNLPADKLKTMIADVFGKLVVMPVLSTSKA</sequence>
<keyword evidence="2" id="KW-1185">Reference proteome</keyword>
<proteinExistence type="predicted"/>
<dbReference type="EMBL" id="RJJD01000023">
    <property type="protein sequence ID" value="RNI22047.1"/>
    <property type="molecule type" value="Genomic_DNA"/>
</dbReference>